<reference evidence="1" key="1">
    <citation type="submission" date="2014-11" db="EMBL/GenBank/DDBJ databases">
        <authorList>
            <person name="Amaro Gonzalez C."/>
        </authorList>
    </citation>
    <scope>NUCLEOTIDE SEQUENCE</scope>
</reference>
<protein>
    <submittedName>
        <fullName evidence="1">Uncharacterized protein</fullName>
    </submittedName>
</protein>
<proteinExistence type="predicted"/>
<name>A0A0E9TA71_ANGAN</name>
<reference evidence="1" key="2">
    <citation type="journal article" date="2015" name="Fish Shellfish Immunol.">
        <title>Early steps in the European eel (Anguilla anguilla)-Vibrio vulnificus interaction in the gills: Role of the RtxA13 toxin.</title>
        <authorList>
            <person name="Callol A."/>
            <person name="Pajuelo D."/>
            <person name="Ebbesson L."/>
            <person name="Teles M."/>
            <person name="MacKenzie S."/>
            <person name="Amaro C."/>
        </authorList>
    </citation>
    <scope>NUCLEOTIDE SEQUENCE</scope>
</reference>
<accession>A0A0E9TA71</accession>
<organism evidence="1">
    <name type="scientific">Anguilla anguilla</name>
    <name type="common">European freshwater eel</name>
    <name type="synonym">Muraena anguilla</name>
    <dbReference type="NCBI Taxonomy" id="7936"/>
    <lineage>
        <taxon>Eukaryota</taxon>
        <taxon>Metazoa</taxon>
        <taxon>Chordata</taxon>
        <taxon>Craniata</taxon>
        <taxon>Vertebrata</taxon>
        <taxon>Euteleostomi</taxon>
        <taxon>Actinopterygii</taxon>
        <taxon>Neopterygii</taxon>
        <taxon>Teleostei</taxon>
        <taxon>Anguilliformes</taxon>
        <taxon>Anguillidae</taxon>
        <taxon>Anguilla</taxon>
    </lineage>
</organism>
<dbReference type="AlphaFoldDB" id="A0A0E9TA71"/>
<dbReference type="EMBL" id="GBXM01058959">
    <property type="protein sequence ID" value="JAH49618.1"/>
    <property type="molecule type" value="Transcribed_RNA"/>
</dbReference>
<sequence>MFWCCDENNKKPSECFNLLTLRKVQWCKAEVNF</sequence>
<evidence type="ECO:0000313" key="1">
    <source>
        <dbReference type="EMBL" id="JAH49618.1"/>
    </source>
</evidence>